<reference evidence="2 3" key="1">
    <citation type="submission" date="2023-11" db="EMBL/GenBank/DDBJ databases">
        <title>Arctic aerobic anoxygenic photoheterotroph Sediminicoccus rosea KRV36 adapts its photosynthesis to long days of polar summer.</title>
        <authorList>
            <person name="Tomasch J."/>
            <person name="Kopejtka K."/>
            <person name="Bily T."/>
            <person name="Gardiner A.T."/>
            <person name="Gardian Z."/>
            <person name="Shivaramu S."/>
            <person name="Koblizek M."/>
            <person name="Engelhardt F."/>
            <person name="Kaftan D."/>
        </authorList>
    </citation>
    <scope>NUCLEOTIDE SEQUENCE [LARGE SCALE GENOMIC DNA]</scope>
    <source>
        <strain evidence="2 3">R-30</strain>
    </source>
</reference>
<evidence type="ECO:0000313" key="2">
    <source>
        <dbReference type="EMBL" id="WPB86410.1"/>
    </source>
</evidence>
<feature type="region of interest" description="Disordered" evidence="1">
    <location>
        <begin position="239"/>
        <end position="262"/>
    </location>
</feature>
<evidence type="ECO:0000256" key="1">
    <source>
        <dbReference type="SAM" id="MobiDB-lite"/>
    </source>
</evidence>
<keyword evidence="3" id="KW-1185">Reference proteome</keyword>
<sequence length="262" mass="28236">MSVLTPEGYLPLSDAISELARQIGGDVMSERKPEALIRLEAATTAAIARSKAVSVAPMGSLRAPRQGAIIPVGPPPTTEQIASLVAELAKARAQWLPIAERQQRALAEARRRLRIELAEGRLMAVAITDNGHFKNVASAPWRVADGEKAMATGRLVAPAFSNVPDWPVFLPEQAFRAWLRPPTKERVSDEVLAPIVAGMAEKIAHETGQKVTQGKIEAELLAADFTEAEARRGAKMIPPHLARGRGDHDRAPLSRVAVKKSP</sequence>
<dbReference type="Proteomes" id="UP001305521">
    <property type="component" value="Chromosome"/>
</dbReference>
<name>A0ABZ0PMS9_9PROT</name>
<proteinExistence type="predicted"/>
<accession>A0ABZ0PMS9</accession>
<gene>
    <name evidence="2" type="ORF">R9Z33_05930</name>
</gene>
<organism evidence="2 3">
    <name type="scientific">Sediminicoccus rosea</name>
    <dbReference type="NCBI Taxonomy" id="1225128"/>
    <lineage>
        <taxon>Bacteria</taxon>
        <taxon>Pseudomonadati</taxon>
        <taxon>Pseudomonadota</taxon>
        <taxon>Alphaproteobacteria</taxon>
        <taxon>Acetobacterales</taxon>
        <taxon>Roseomonadaceae</taxon>
        <taxon>Sediminicoccus</taxon>
    </lineage>
</organism>
<dbReference type="RefSeq" id="WP_318650382.1">
    <property type="nucleotide sequence ID" value="NZ_CP137852.1"/>
</dbReference>
<protein>
    <submittedName>
        <fullName evidence="2">Uncharacterized protein</fullName>
    </submittedName>
</protein>
<evidence type="ECO:0000313" key="3">
    <source>
        <dbReference type="Proteomes" id="UP001305521"/>
    </source>
</evidence>
<dbReference type="EMBL" id="CP137852">
    <property type="protein sequence ID" value="WPB86410.1"/>
    <property type="molecule type" value="Genomic_DNA"/>
</dbReference>